<dbReference type="STRING" id="1400863.BN873_890140"/>
<dbReference type="InterPro" id="IPR003741">
    <property type="entry name" value="LUD_dom"/>
</dbReference>
<evidence type="ECO:0000259" key="2">
    <source>
        <dbReference type="Pfam" id="PF02589"/>
    </source>
</evidence>
<accession>W6MBD7</accession>
<feature type="region of interest" description="Disordered" evidence="1">
    <location>
        <begin position="1"/>
        <end position="34"/>
    </location>
</feature>
<dbReference type="Gene3D" id="3.40.50.10420">
    <property type="entry name" value="NagB/RpiA/CoA transferase-like"/>
    <property type="match status" value="1"/>
</dbReference>
<dbReference type="EMBL" id="CBTJ020000101">
    <property type="protein sequence ID" value="CDI04234.1"/>
    <property type="molecule type" value="Genomic_DNA"/>
</dbReference>
<keyword evidence="4" id="KW-1185">Reference proteome</keyword>
<dbReference type="SUPFAM" id="SSF100950">
    <property type="entry name" value="NagB/RpiA/CoA transferase-like"/>
    <property type="match status" value="1"/>
</dbReference>
<dbReference type="Pfam" id="PF02589">
    <property type="entry name" value="LUD_dom"/>
    <property type="match status" value="1"/>
</dbReference>
<name>W6MBD7_9GAMM</name>
<feature type="domain" description="LUD" evidence="2">
    <location>
        <begin position="40"/>
        <end position="214"/>
    </location>
</feature>
<dbReference type="PANTHER" id="PTHR43682:SF1">
    <property type="entry name" value="LACTATE UTILIZATION PROTEIN C"/>
    <property type="match status" value="1"/>
</dbReference>
<reference evidence="3" key="1">
    <citation type="submission" date="2013-07" db="EMBL/GenBank/DDBJ databases">
        <authorList>
            <person name="McIlroy S."/>
        </authorList>
    </citation>
    <scope>NUCLEOTIDE SEQUENCE [LARGE SCALE GENOMIC DNA]</scope>
    <source>
        <strain evidence="3">Run_A_D11</strain>
    </source>
</reference>
<dbReference type="OrthoDB" id="9794157at2"/>
<dbReference type="InterPro" id="IPR037171">
    <property type="entry name" value="NagB/RpiA_transferase-like"/>
</dbReference>
<dbReference type="InterPro" id="IPR024185">
    <property type="entry name" value="FTHF_cligase-like_sf"/>
</dbReference>
<comment type="caution">
    <text evidence="3">The sequence shown here is derived from an EMBL/GenBank/DDBJ whole genome shotgun (WGS) entry which is preliminary data.</text>
</comment>
<sequence length="216" mass="23433">MSEARANILNRLRHSARPQPTITEPEAAPAPPLSQADKVAQLKQRMEAMHAEVIITNSGDWTTALKAVLRQRSLNGLLYAPHSPIGVMLSEGWDSDLPPLVAYEQSVEDCKERLFTIDAGITSTQGGLADVGALILWPTPDEPRLMSLAPAVHIAVLEASKIHDSLASAMRTERWAERMPTNALLISGPSKTADIELVLTFGVHGPKELIVLVLND</sequence>
<evidence type="ECO:0000313" key="4">
    <source>
        <dbReference type="Proteomes" id="UP000035760"/>
    </source>
</evidence>
<organism evidence="3 4">
    <name type="scientific">Candidatus Competibacter denitrificans Run_A_D11</name>
    <dbReference type="NCBI Taxonomy" id="1400863"/>
    <lineage>
        <taxon>Bacteria</taxon>
        <taxon>Pseudomonadati</taxon>
        <taxon>Pseudomonadota</taxon>
        <taxon>Gammaproteobacteria</taxon>
        <taxon>Candidatus Competibacteraceae</taxon>
        <taxon>Candidatus Competibacter</taxon>
    </lineage>
</organism>
<evidence type="ECO:0000256" key="1">
    <source>
        <dbReference type="SAM" id="MobiDB-lite"/>
    </source>
</evidence>
<proteinExistence type="predicted"/>
<gene>
    <name evidence="3" type="ORF">BN873_890140</name>
</gene>
<dbReference type="RefSeq" id="WP_048676156.1">
    <property type="nucleotide sequence ID" value="NZ_CBTJ020000101.1"/>
</dbReference>
<evidence type="ECO:0000313" key="3">
    <source>
        <dbReference type="EMBL" id="CDI04234.1"/>
    </source>
</evidence>
<dbReference type="AlphaFoldDB" id="W6MBD7"/>
<dbReference type="Proteomes" id="UP000035760">
    <property type="component" value="Unassembled WGS sequence"/>
</dbReference>
<reference evidence="3" key="2">
    <citation type="submission" date="2014-03" db="EMBL/GenBank/DDBJ databases">
        <title>Candidatus Competibacter-lineage genomes retrieved from metagenomes reveal functional metabolic diversity.</title>
        <authorList>
            <person name="McIlroy S.J."/>
            <person name="Albertsen M."/>
            <person name="Andresen E.K."/>
            <person name="Saunders A.M."/>
            <person name="Kristiansen R."/>
            <person name="Stokholm-Bjerregaard M."/>
            <person name="Nielsen K.L."/>
            <person name="Nielsen P.H."/>
        </authorList>
    </citation>
    <scope>NUCLEOTIDE SEQUENCE</scope>
    <source>
        <strain evidence="3">Run_A_D11</strain>
    </source>
</reference>
<dbReference type="PANTHER" id="PTHR43682">
    <property type="entry name" value="LACTATE UTILIZATION PROTEIN C"/>
    <property type="match status" value="1"/>
</dbReference>
<feature type="compositionally biased region" description="Low complexity" evidence="1">
    <location>
        <begin position="18"/>
        <end position="27"/>
    </location>
</feature>
<protein>
    <submittedName>
        <fullName evidence="3">Lactate utilisation protein C (LutC)</fullName>
    </submittedName>
</protein>